<dbReference type="Proteomes" id="UP000441925">
    <property type="component" value="Unassembled WGS sequence"/>
</dbReference>
<protein>
    <submittedName>
        <fullName evidence="4">Xanthine dehydrogenase molybdenum-binding subunit XdhA</fullName>
        <ecNumber evidence="4">1.17.1.4</ecNumber>
    </submittedName>
</protein>
<dbReference type="InterPro" id="IPR046867">
    <property type="entry name" value="AldOxase/xan_DH_MoCoBD2"/>
</dbReference>
<name>A0A6N7VGC5_9FIRM</name>
<dbReference type="InterPro" id="IPR050028">
    <property type="entry name" value="XdhA_XDHase"/>
</dbReference>
<dbReference type="EC" id="1.17.1.4" evidence="4"/>
<dbReference type="GO" id="GO:0005506">
    <property type="term" value="F:iron ion binding"/>
    <property type="evidence" value="ECO:0007669"/>
    <property type="project" value="InterPro"/>
</dbReference>
<feature type="domain" description="Aldehyde oxidase/xanthine dehydrogenase a/b hammerhead" evidence="3">
    <location>
        <begin position="17"/>
        <end position="133"/>
    </location>
</feature>
<dbReference type="GO" id="GO:0004854">
    <property type="term" value="F:xanthine dehydrogenase activity"/>
    <property type="evidence" value="ECO:0007669"/>
    <property type="project" value="UniProtKB-EC"/>
</dbReference>
<proteinExistence type="predicted"/>
<reference evidence="4 5" key="1">
    <citation type="submission" date="2019-08" db="EMBL/GenBank/DDBJ databases">
        <title>In-depth cultivation of the pig gut microbiome towards novel bacterial diversity and tailored functional studies.</title>
        <authorList>
            <person name="Wylensek D."/>
            <person name="Hitch T.C.A."/>
            <person name="Clavel T."/>
        </authorList>
    </citation>
    <scope>NUCLEOTIDE SEQUENCE [LARGE SCALE GENOMIC DNA]</scope>
    <source>
        <strain evidence="4 5">WCA-380-WT-2B</strain>
    </source>
</reference>
<keyword evidence="5" id="KW-1185">Reference proteome</keyword>
<sequence length="779" mass="86911">MYVGKSVNRVDAYDKVTGRAKYTEDFIRNGSYTAKILHSTIAHGKVISIDTSKAEKLEGIIKIITCFDVPKHSFPTAGHPWSVDENHQDIADRRLLNEHVRYYGDDIAVVIAENEVQALQALKLIEVEYEEYEAVFDPIESMNSNSIPIHEQTPNNIIGHTKNRFGNYEEAIKEKGLIKIDTWYETPIVQHSHIENHIAYAYEEQGKIVVVASTQIPHIVRRVCGQALGISLGKIRIVKPYIGGGFGNKQDALYEPLAAYLTTQVGGHPVKLDSTREETFVSSRTRHSEKIHIISYVRSDGTFVARKLELYANNGGYASHGHSIAAKGTNCFHQLYPCDNIEADGYTVYTNLPTAGAMRGYGIPQTMFAFESHLDDVALKLGLDPIELRIQNIMPKGFKDGFSRNENYYDSFREAIAVGRRAIDYDKKREEYKNQSGNIRRGVGLGCFWYNTGVYPISVETSSCRMVLNQDGSVQVQLGETEIGQGGDTAFSQMAADSIGVPLDDIHIVSTQDTDVTPFGLGAYASRQTYMASFSITNTAKIFKEKIIDRARKELEFAPKNLDLVDGMIIRKTDNRQLMSLGELATIALYDNKDSDHISAESTYTIRNNAFSFGASFAEVEVDIALGKVKILRLVNVHDCGKLINPRLAEAQAHGGMSMAVGFALSEELKYNDKGKILNNNLLDYKLSTTMDHPNFEVYFIENPEPTSPYNTKSLGEPPTCSPAPAIRNAILNATGVRVNQCPMTPHVLFPLFKEAGLIENDYEKEMKYENKAWSVENV</sequence>
<organism evidence="4 5">
    <name type="scientific">Anaerococcus porci</name>
    <dbReference type="NCBI Taxonomy" id="2652269"/>
    <lineage>
        <taxon>Bacteria</taxon>
        <taxon>Bacillati</taxon>
        <taxon>Bacillota</taxon>
        <taxon>Tissierellia</taxon>
        <taxon>Tissierellales</taxon>
        <taxon>Peptoniphilaceae</taxon>
        <taxon>Anaerococcus</taxon>
    </lineage>
</organism>
<dbReference type="Pfam" id="PF20256">
    <property type="entry name" value="MoCoBD_2"/>
    <property type="match status" value="1"/>
</dbReference>
<dbReference type="EMBL" id="VULQ01000006">
    <property type="protein sequence ID" value="MSS77931.1"/>
    <property type="molecule type" value="Genomic_DNA"/>
</dbReference>
<dbReference type="InterPro" id="IPR037165">
    <property type="entry name" value="AldOxase/xan_DH_Mopterin-bd_sf"/>
</dbReference>
<dbReference type="SUPFAM" id="SSF54665">
    <property type="entry name" value="CO dehydrogenase molybdoprotein N-domain-like"/>
    <property type="match status" value="1"/>
</dbReference>
<evidence type="ECO:0000313" key="4">
    <source>
        <dbReference type="EMBL" id="MSS77931.1"/>
    </source>
</evidence>
<keyword evidence="2 4" id="KW-0560">Oxidoreductase</keyword>
<keyword evidence="1" id="KW-0500">Molybdenum</keyword>
<evidence type="ECO:0000256" key="2">
    <source>
        <dbReference type="ARBA" id="ARBA00023002"/>
    </source>
</evidence>
<evidence type="ECO:0000313" key="5">
    <source>
        <dbReference type="Proteomes" id="UP000441925"/>
    </source>
</evidence>
<dbReference type="NCBIfam" id="NF043082">
    <property type="entry name" value="XdhA_XDHase"/>
    <property type="match status" value="1"/>
</dbReference>
<evidence type="ECO:0000259" key="3">
    <source>
        <dbReference type="SMART" id="SM01008"/>
    </source>
</evidence>
<dbReference type="GO" id="GO:0002197">
    <property type="term" value="C:xanthine dehydrogenase complex"/>
    <property type="evidence" value="ECO:0007669"/>
    <property type="project" value="InterPro"/>
</dbReference>
<dbReference type="PANTHER" id="PTHR11908:SF132">
    <property type="entry name" value="ALDEHYDE OXIDASE 1-RELATED"/>
    <property type="match status" value="1"/>
</dbReference>
<dbReference type="Gene3D" id="3.90.1170.50">
    <property type="entry name" value="Aldehyde oxidase/xanthine dehydrogenase, a/b hammerhead"/>
    <property type="match status" value="1"/>
</dbReference>
<gene>
    <name evidence="4" type="primary">xdhA</name>
    <name evidence="4" type="ORF">FYJ26_05795</name>
</gene>
<dbReference type="NCBIfam" id="NF007426">
    <property type="entry name" value="PRK09970.1"/>
    <property type="match status" value="1"/>
</dbReference>
<dbReference type="InterPro" id="IPR008274">
    <property type="entry name" value="AldOxase/xan_DH_MoCoBD1"/>
</dbReference>
<dbReference type="Pfam" id="PF02738">
    <property type="entry name" value="MoCoBD_1"/>
    <property type="match status" value="1"/>
</dbReference>
<dbReference type="InterPro" id="IPR036856">
    <property type="entry name" value="Ald_Oxase/Xan_DH_a/b_sf"/>
</dbReference>
<accession>A0A6N7VGC5</accession>
<dbReference type="AlphaFoldDB" id="A0A6N7VGC5"/>
<dbReference type="PANTHER" id="PTHR11908">
    <property type="entry name" value="XANTHINE DEHYDROGENASE"/>
    <property type="match status" value="1"/>
</dbReference>
<dbReference type="RefSeq" id="WP_154540570.1">
    <property type="nucleotide sequence ID" value="NZ_VULQ01000006.1"/>
</dbReference>
<dbReference type="SUPFAM" id="SSF56003">
    <property type="entry name" value="Molybdenum cofactor-binding domain"/>
    <property type="match status" value="1"/>
</dbReference>
<dbReference type="Gene3D" id="3.30.365.10">
    <property type="entry name" value="Aldehyde oxidase/xanthine dehydrogenase, molybdopterin binding domain"/>
    <property type="match status" value="4"/>
</dbReference>
<dbReference type="Pfam" id="PF01315">
    <property type="entry name" value="Ald_Xan_dh_C"/>
    <property type="match status" value="1"/>
</dbReference>
<dbReference type="InterPro" id="IPR000674">
    <property type="entry name" value="Ald_Oxase/Xan_DH_a/b"/>
</dbReference>
<dbReference type="SMART" id="SM01008">
    <property type="entry name" value="Ald_Xan_dh_C"/>
    <property type="match status" value="1"/>
</dbReference>
<comment type="caution">
    <text evidence="4">The sequence shown here is derived from an EMBL/GenBank/DDBJ whole genome shotgun (WGS) entry which is preliminary data.</text>
</comment>
<dbReference type="InterPro" id="IPR016208">
    <property type="entry name" value="Ald_Oxase/xanthine_DH-like"/>
</dbReference>
<evidence type="ECO:0000256" key="1">
    <source>
        <dbReference type="ARBA" id="ARBA00022505"/>
    </source>
</evidence>